<dbReference type="EMBL" id="BCSY01000076">
    <property type="protein sequence ID" value="GAS97889.1"/>
    <property type="molecule type" value="Genomic_DNA"/>
</dbReference>
<evidence type="ECO:0000313" key="3">
    <source>
        <dbReference type="Proteomes" id="UP000069443"/>
    </source>
</evidence>
<proteinExistence type="predicted"/>
<dbReference type="InterPro" id="IPR003607">
    <property type="entry name" value="HD/PDEase_dom"/>
</dbReference>
<reference evidence="3" key="2">
    <citation type="submission" date="2016-02" db="EMBL/GenBank/DDBJ databases">
        <title>Draft genome sequence of five rapidly growing Mycobacterium species.</title>
        <authorList>
            <person name="Katahira K."/>
            <person name="Gotou Y."/>
            <person name="Iida K."/>
            <person name="Ogura Y."/>
            <person name="Hayashi T."/>
        </authorList>
    </citation>
    <scope>NUCLEOTIDE SEQUENCE [LARGE SCALE GENOMIC DNA]</scope>
    <source>
        <strain evidence="3">JCM15298</strain>
    </source>
</reference>
<protein>
    <submittedName>
        <fullName evidence="2">Metal-dependent phosphohydrolase HD sub domain p rotein</fullName>
    </submittedName>
</protein>
<accession>A0A100WG40</accession>
<dbReference type="STRING" id="228230.RMCC_4854"/>
<comment type="caution">
    <text evidence="2">The sequence shown here is derived from an EMBL/GenBank/DDBJ whole genome shotgun (WGS) entry which is preliminary data.</text>
</comment>
<dbReference type="RefSeq" id="WP_062658705.1">
    <property type="nucleotide sequence ID" value="NZ_BCSY01000076.1"/>
</dbReference>
<organism evidence="2 3">
    <name type="scientific">Mycolicibacterium canariasense</name>
    <name type="common">Mycobacterium canariasense</name>
    <dbReference type="NCBI Taxonomy" id="228230"/>
    <lineage>
        <taxon>Bacteria</taxon>
        <taxon>Bacillati</taxon>
        <taxon>Actinomycetota</taxon>
        <taxon>Actinomycetes</taxon>
        <taxon>Mycobacteriales</taxon>
        <taxon>Mycobacteriaceae</taxon>
        <taxon>Mycolicibacterium</taxon>
    </lineage>
</organism>
<dbReference type="Proteomes" id="UP000069443">
    <property type="component" value="Unassembled WGS sequence"/>
</dbReference>
<dbReference type="InterPro" id="IPR006674">
    <property type="entry name" value="HD_domain"/>
</dbReference>
<dbReference type="Pfam" id="PF01966">
    <property type="entry name" value="HD"/>
    <property type="match status" value="1"/>
</dbReference>
<dbReference type="SUPFAM" id="SSF109604">
    <property type="entry name" value="HD-domain/PDEase-like"/>
    <property type="match status" value="1"/>
</dbReference>
<keyword evidence="2" id="KW-0378">Hydrolase</keyword>
<reference evidence="3" key="1">
    <citation type="journal article" date="2016" name="Genome Announc.">
        <title>Draft Genome Sequences of Five Rapidly Growing Mycobacterium Species, M. thermoresistibile, M. fortuitum subsp. acetamidolyticum, M. canariasense, M. brisbanense, and M. novocastrense.</title>
        <authorList>
            <person name="Katahira K."/>
            <person name="Ogura Y."/>
            <person name="Gotoh Y."/>
            <person name="Hayashi T."/>
        </authorList>
    </citation>
    <scope>NUCLEOTIDE SEQUENCE [LARGE SCALE GENOMIC DNA]</scope>
    <source>
        <strain evidence="3">JCM15298</strain>
    </source>
</reference>
<name>A0A100WG40_MYCCR</name>
<keyword evidence="3" id="KW-1185">Reference proteome</keyword>
<gene>
    <name evidence="2" type="ORF">RMCC_4854</name>
</gene>
<evidence type="ECO:0000259" key="1">
    <source>
        <dbReference type="Pfam" id="PF01966"/>
    </source>
</evidence>
<feature type="domain" description="HD" evidence="1">
    <location>
        <begin position="36"/>
        <end position="119"/>
    </location>
</feature>
<dbReference type="Gene3D" id="1.10.3210.10">
    <property type="entry name" value="Hypothetical protein af1432"/>
    <property type="match status" value="1"/>
</dbReference>
<sequence>MSIPDDTAAEHFGLPDSAVATAARKLVHDVSPDCIYNHTVRSYLFARELLVVNGPPDDHDDELLFLACILHDLGATEHANTDQRFEVDGADAAALFLRAQDLDATRIETAWTAIALHTSVGLAHRFGPIPAAAHIGISTDIVGAMRHALPDGYAERVHATWPRYDLGYALAEIIARQAERNSAKAPPLSFPAHVLGLLSPGNASATWIDLIDGAGWNDRPTAAWQRTS</sequence>
<dbReference type="PANTHER" id="PTHR35569:SF1">
    <property type="entry name" value="CYANAMIDE HYDRATASE DDI2-RELATED"/>
    <property type="match status" value="1"/>
</dbReference>
<dbReference type="AlphaFoldDB" id="A0A100WG40"/>
<dbReference type="PANTHER" id="PTHR35569">
    <property type="entry name" value="CYANAMIDE HYDRATASE DDI2-RELATED"/>
    <property type="match status" value="1"/>
</dbReference>
<dbReference type="GO" id="GO:0016787">
    <property type="term" value="F:hydrolase activity"/>
    <property type="evidence" value="ECO:0007669"/>
    <property type="project" value="UniProtKB-KW"/>
</dbReference>
<evidence type="ECO:0000313" key="2">
    <source>
        <dbReference type="EMBL" id="GAS97889.1"/>
    </source>
</evidence>
<dbReference type="CDD" id="cd00077">
    <property type="entry name" value="HDc"/>
    <property type="match status" value="1"/>
</dbReference>